<dbReference type="EMBL" id="KK117016">
    <property type="protein sequence ID" value="KFM69333.1"/>
    <property type="molecule type" value="Genomic_DNA"/>
</dbReference>
<keyword evidence="2" id="KW-1185">Reference proteome</keyword>
<dbReference type="OrthoDB" id="6437133at2759"/>
<gene>
    <name evidence="1" type="ORF">X975_24963</name>
</gene>
<dbReference type="PANTHER" id="PTHR24559">
    <property type="entry name" value="TRANSPOSON TY3-I GAG-POL POLYPROTEIN"/>
    <property type="match status" value="1"/>
</dbReference>
<evidence type="ECO:0000313" key="1">
    <source>
        <dbReference type="EMBL" id="KFM69333.1"/>
    </source>
</evidence>
<sequence>MVSAVANEVDTLKKIVTTAGSNSDGFKFLPMPARSSLKLSTPKGVLIASALVDLPRTVIQVRVAHVTDKARVIKKGEVAVECTPVTSVERKSNIPETEFSESITSELLQNAQLKDEERNAAERVIKDFQNVFSCSSSEVSRTSLTQHRIDADHPPIKQHPRRLPIAKQKEVRTFLKDMQESNVIEPSESPWASPIVLVKKKEGQPDFALTIAG</sequence>
<protein>
    <submittedName>
        <fullName evidence="1">Uncharacterized protein</fullName>
    </submittedName>
</protein>
<dbReference type="OMA" id="HRIITYE"/>
<organism evidence="1 2">
    <name type="scientific">Stegodyphus mimosarum</name>
    <name type="common">African social velvet spider</name>
    <dbReference type="NCBI Taxonomy" id="407821"/>
    <lineage>
        <taxon>Eukaryota</taxon>
        <taxon>Metazoa</taxon>
        <taxon>Ecdysozoa</taxon>
        <taxon>Arthropoda</taxon>
        <taxon>Chelicerata</taxon>
        <taxon>Arachnida</taxon>
        <taxon>Araneae</taxon>
        <taxon>Araneomorphae</taxon>
        <taxon>Entelegynae</taxon>
        <taxon>Eresoidea</taxon>
        <taxon>Eresidae</taxon>
        <taxon>Stegodyphus</taxon>
    </lineage>
</organism>
<accession>A0A087TW44</accession>
<dbReference type="InterPro" id="IPR043502">
    <property type="entry name" value="DNA/RNA_pol_sf"/>
</dbReference>
<feature type="non-terminal residue" evidence="1">
    <location>
        <position position="213"/>
    </location>
</feature>
<evidence type="ECO:0000313" key="2">
    <source>
        <dbReference type="Proteomes" id="UP000054359"/>
    </source>
</evidence>
<dbReference type="SUPFAM" id="SSF56672">
    <property type="entry name" value="DNA/RNA polymerases"/>
    <property type="match status" value="1"/>
</dbReference>
<reference evidence="1 2" key="1">
    <citation type="submission" date="2013-11" db="EMBL/GenBank/DDBJ databases">
        <title>Genome sequencing of Stegodyphus mimosarum.</title>
        <authorList>
            <person name="Bechsgaard J."/>
        </authorList>
    </citation>
    <scope>NUCLEOTIDE SEQUENCE [LARGE SCALE GENOMIC DNA]</scope>
</reference>
<dbReference type="GO" id="GO:0071897">
    <property type="term" value="P:DNA biosynthetic process"/>
    <property type="evidence" value="ECO:0007669"/>
    <property type="project" value="UniProtKB-ARBA"/>
</dbReference>
<name>A0A087TW44_STEMI</name>
<dbReference type="STRING" id="407821.A0A087TW44"/>
<dbReference type="Gene3D" id="3.10.10.10">
    <property type="entry name" value="HIV Type 1 Reverse Transcriptase, subunit A, domain 1"/>
    <property type="match status" value="1"/>
</dbReference>
<dbReference type="InterPro" id="IPR053134">
    <property type="entry name" value="RNA-dir_DNA_polymerase"/>
</dbReference>
<proteinExistence type="predicted"/>
<dbReference type="PANTHER" id="PTHR24559:SF444">
    <property type="entry name" value="REVERSE TRANSCRIPTASE DOMAIN-CONTAINING PROTEIN"/>
    <property type="match status" value="1"/>
</dbReference>
<dbReference type="AlphaFoldDB" id="A0A087TW44"/>
<dbReference type="Proteomes" id="UP000054359">
    <property type="component" value="Unassembled WGS sequence"/>
</dbReference>